<sequence length="244" mass="26804">MNTPPLQEHDPSSEPEAPNPVESGTWNKLAGLWEHERLKRFRESGWYIPLLVVLGIALFAGLWGDNHDEETGFIAGQPLKSGATYYVWISEVNLFSRPGGWDLDGSAPDIAYELYTGHGNERIFKSDVRHDTLLAQWSEIGLRYSGEILGFATSGAGTVSPEEMIQAARLLATDGASLTIKVLDKDLTTDEVAGTYALALDELHTGSNAYTGQRMDGVSEVSSLSLEIVPTELLTDYLKQKYAR</sequence>
<dbReference type="AlphaFoldDB" id="A0A842HHB4"/>
<gene>
    <name evidence="3" type="ORF">H5P28_10205</name>
</gene>
<dbReference type="RefSeq" id="WP_185675606.1">
    <property type="nucleotide sequence ID" value="NZ_JACHVB010000028.1"/>
</dbReference>
<evidence type="ECO:0000256" key="1">
    <source>
        <dbReference type="SAM" id="MobiDB-lite"/>
    </source>
</evidence>
<evidence type="ECO:0000313" key="4">
    <source>
        <dbReference type="Proteomes" id="UP000546464"/>
    </source>
</evidence>
<evidence type="ECO:0000313" key="3">
    <source>
        <dbReference type="EMBL" id="MBC2594631.1"/>
    </source>
</evidence>
<keyword evidence="4" id="KW-1185">Reference proteome</keyword>
<dbReference type="EMBL" id="JACHVB010000028">
    <property type="protein sequence ID" value="MBC2594631.1"/>
    <property type="molecule type" value="Genomic_DNA"/>
</dbReference>
<organism evidence="3 4">
    <name type="scientific">Ruficoccus amylovorans</name>
    <dbReference type="NCBI Taxonomy" id="1804625"/>
    <lineage>
        <taxon>Bacteria</taxon>
        <taxon>Pseudomonadati</taxon>
        <taxon>Verrucomicrobiota</taxon>
        <taxon>Opitutia</taxon>
        <taxon>Puniceicoccales</taxon>
        <taxon>Cerasicoccaceae</taxon>
        <taxon>Ruficoccus</taxon>
    </lineage>
</organism>
<proteinExistence type="predicted"/>
<keyword evidence="2" id="KW-0812">Transmembrane</keyword>
<comment type="caution">
    <text evidence="3">The sequence shown here is derived from an EMBL/GenBank/DDBJ whole genome shotgun (WGS) entry which is preliminary data.</text>
</comment>
<feature type="region of interest" description="Disordered" evidence="1">
    <location>
        <begin position="1"/>
        <end position="23"/>
    </location>
</feature>
<accession>A0A842HHB4</accession>
<keyword evidence="2" id="KW-1133">Transmembrane helix</keyword>
<feature type="transmembrane region" description="Helical" evidence="2">
    <location>
        <begin position="46"/>
        <end position="64"/>
    </location>
</feature>
<evidence type="ECO:0000256" key="2">
    <source>
        <dbReference type="SAM" id="Phobius"/>
    </source>
</evidence>
<dbReference type="Proteomes" id="UP000546464">
    <property type="component" value="Unassembled WGS sequence"/>
</dbReference>
<name>A0A842HHB4_9BACT</name>
<keyword evidence="2" id="KW-0472">Membrane</keyword>
<protein>
    <submittedName>
        <fullName evidence="3">Uncharacterized protein</fullName>
    </submittedName>
</protein>
<reference evidence="3 4" key="1">
    <citation type="submission" date="2020-07" db="EMBL/GenBank/DDBJ databases">
        <authorList>
            <person name="Feng X."/>
        </authorList>
    </citation>
    <scope>NUCLEOTIDE SEQUENCE [LARGE SCALE GENOMIC DNA]</scope>
    <source>
        <strain evidence="3 4">JCM31066</strain>
    </source>
</reference>